<dbReference type="HOGENOM" id="CLU_049143_0_0_10"/>
<evidence type="ECO:0000313" key="4">
    <source>
        <dbReference type="Proteomes" id="UP000010796"/>
    </source>
</evidence>
<dbReference type="STRING" id="926556.Echvi_2523"/>
<name>L0FXX9_ECHVK</name>
<feature type="domain" description="Type 9 secretion system plug protein N-terminal" evidence="2">
    <location>
        <begin position="34"/>
        <end position="158"/>
    </location>
</feature>
<dbReference type="KEGG" id="evi:Echvi_2523"/>
<keyword evidence="4" id="KW-1185">Reference proteome</keyword>
<feature type="signal peptide" evidence="1">
    <location>
        <begin position="1"/>
        <end position="21"/>
    </location>
</feature>
<dbReference type="EMBL" id="CP003346">
    <property type="protein sequence ID" value="AGA78769.1"/>
    <property type="molecule type" value="Genomic_DNA"/>
</dbReference>
<evidence type="ECO:0000256" key="1">
    <source>
        <dbReference type="SAM" id="SignalP"/>
    </source>
</evidence>
<gene>
    <name evidence="3" type="ordered locus">Echvi_2523</name>
</gene>
<dbReference type="InterPro" id="IPR013783">
    <property type="entry name" value="Ig-like_fold"/>
</dbReference>
<feature type="chain" id="PRO_5003942777" description="Type 9 secretion system plug protein N-terminal domain-containing protein" evidence="1">
    <location>
        <begin position="22"/>
        <end position="422"/>
    </location>
</feature>
<dbReference type="InterPro" id="IPR031345">
    <property type="entry name" value="T9SS_Plug_N"/>
</dbReference>
<keyword evidence="1" id="KW-0732">Signal</keyword>
<dbReference type="PATRIC" id="fig|926556.3.peg.2660"/>
<sequence length="422" mass="48364">MRILTVLFLCGSLLSAKVAFGQEIMEDKVFEENIQTVQLYRNGGQVSAQMNTPVIPLGNGGLVLEFDDLAYEPDRYSATLIHCDADWTPSGLKSADYLPRFNEFNITEYDYSINTRVPYVHFTFPVPQVTKSGNYILKVYRGRNEDEVVITRRFMVYQDQAKVGVQLLPPSMNEERMSGQQIDVLVNYGSRDIKNPLENVQVVVRQNQRWDNAKVGGKPSFVRPDKSQLEYRFFTGENIFDAGNEFRFIDLRYVRTTGRNIVSIDMKDDVVYASTALNEPRRTSSYLEYLDLNGQFIIENQERGNPKLESEYVLVTFSADTGEEAGVPYVFGALTNWGQSPQAKMTKNGASGDFRTALLLKQGWYDYQIAIKKDGSWNTTLMEGSHFQTENEYDVLVYYRDFGSRYDELIGYTTINANKRRF</sequence>
<accession>L0FXX9</accession>
<dbReference type="eggNOG" id="ENOG502Z7QJ">
    <property type="taxonomic scope" value="Bacteria"/>
</dbReference>
<evidence type="ECO:0000259" key="2">
    <source>
        <dbReference type="Pfam" id="PF17116"/>
    </source>
</evidence>
<evidence type="ECO:0000313" key="3">
    <source>
        <dbReference type="EMBL" id="AGA78769.1"/>
    </source>
</evidence>
<reference evidence="4" key="1">
    <citation type="submission" date="2012-02" db="EMBL/GenBank/DDBJ databases">
        <title>The complete genome of Echinicola vietnamensis DSM 17526.</title>
        <authorList>
            <person name="Lucas S."/>
            <person name="Copeland A."/>
            <person name="Lapidus A."/>
            <person name="Glavina del Rio T."/>
            <person name="Dalin E."/>
            <person name="Tice H."/>
            <person name="Bruce D."/>
            <person name="Goodwin L."/>
            <person name="Pitluck S."/>
            <person name="Peters L."/>
            <person name="Ovchinnikova G."/>
            <person name="Teshima H."/>
            <person name="Kyrpides N."/>
            <person name="Mavromatis K."/>
            <person name="Ivanova N."/>
            <person name="Brettin T."/>
            <person name="Detter J.C."/>
            <person name="Han C."/>
            <person name="Larimer F."/>
            <person name="Land M."/>
            <person name="Hauser L."/>
            <person name="Markowitz V."/>
            <person name="Cheng J.-F."/>
            <person name="Hugenholtz P."/>
            <person name="Woyke T."/>
            <person name="Wu D."/>
            <person name="Brambilla E."/>
            <person name="Klenk H.-P."/>
            <person name="Eisen J.A."/>
        </authorList>
    </citation>
    <scope>NUCLEOTIDE SEQUENCE [LARGE SCALE GENOMIC DNA]</scope>
    <source>
        <strain evidence="4">DSM 17526 / LMG 23754 / KMM 6221</strain>
    </source>
</reference>
<dbReference type="AlphaFoldDB" id="L0FXX9"/>
<dbReference type="Pfam" id="PF17116">
    <property type="entry name" value="T9SS_plug_1st"/>
    <property type="match status" value="1"/>
</dbReference>
<dbReference type="OrthoDB" id="1522602at2"/>
<dbReference type="Proteomes" id="UP000010796">
    <property type="component" value="Chromosome"/>
</dbReference>
<protein>
    <recommendedName>
        <fullName evidence="2">Type 9 secretion system plug protein N-terminal domain-containing protein</fullName>
    </recommendedName>
</protein>
<dbReference type="RefSeq" id="WP_015266325.1">
    <property type="nucleotide sequence ID" value="NC_019904.1"/>
</dbReference>
<dbReference type="Gene3D" id="2.60.40.10">
    <property type="entry name" value="Immunoglobulins"/>
    <property type="match status" value="1"/>
</dbReference>
<proteinExistence type="predicted"/>
<organism evidence="3 4">
    <name type="scientific">Echinicola vietnamensis (strain DSM 17526 / LMG 23754 / KMM 6221)</name>
    <dbReference type="NCBI Taxonomy" id="926556"/>
    <lineage>
        <taxon>Bacteria</taxon>
        <taxon>Pseudomonadati</taxon>
        <taxon>Bacteroidota</taxon>
        <taxon>Cytophagia</taxon>
        <taxon>Cytophagales</taxon>
        <taxon>Cyclobacteriaceae</taxon>
        <taxon>Echinicola</taxon>
    </lineage>
</organism>